<evidence type="ECO:0000313" key="2">
    <source>
        <dbReference type="Proteomes" id="UP000590412"/>
    </source>
</evidence>
<comment type="caution">
    <text evidence="1">The sequence shown here is derived from an EMBL/GenBank/DDBJ whole genome shotgun (WGS) entry which is preliminary data.</text>
</comment>
<dbReference type="EMBL" id="JABWAB010000013">
    <property type="protein sequence ID" value="KAF6042769.1"/>
    <property type="molecule type" value="Genomic_DNA"/>
</dbReference>
<accession>A0A8X7NGI0</accession>
<organism evidence="1 2">
    <name type="scientific">Candida parapsilosis</name>
    <name type="common">Yeast</name>
    <dbReference type="NCBI Taxonomy" id="5480"/>
    <lineage>
        <taxon>Eukaryota</taxon>
        <taxon>Fungi</taxon>
        <taxon>Dikarya</taxon>
        <taxon>Ascomycota</taxon>
        <taxon>Saccharomycotina</taxon>
        <taxon>Pichiomycetes</taxon>
        <taxon>Debaryomycetaceae</taxon>
        <taxon>Candida/Lodderomyces clade</taxon>
        <taxon>Candida</taxon>
    </lineage>
</organism>
<dbReference type="Proteomes" id="UP000590412">
    <property type="component" value="Unassembled WGS sequence"/>
</dbReference>
<evidence type="ECO:0000313" key="1">
    <source>
        <dbReference type="EMBL" id="KAF6042769.1"/>
    </source>
</evidence>
<gene>
    <name evidence="1" type="ORF">FOB60_005523</name>
</gene>
<name>A0A8X7NGI0_CANPA</name>
<proteinExistence type="predicted"/>
<reference evidence="1" key="1">
    <citation type="submission" date="2020-03" db="EMBL/GenBank/DDBJ databases">
        <title>FDA dAtabase for Regulatory Grade micrObial Sequences (FDA-ARGOS): Supporting development and validation of Infectious Disease Dx tests.</title>
        <authorList>
            <person name="Campos J."/>
            <person name="Goldberg B."/>
            <person name="Tallon L."/>
            <person name="Sadzewicz L."/>
            <person name="Vavikolanu K."/>
            <person name="Mehta A."/>
            <person name="Aluvathingal J."/>
            <person name="Nadendla S."/>
            <person name="Nandy P."/>
            <person name="Geyer C."/>
            <person name="Yan Y."/>
            <person name="Sichtig H."/>
        </authorList>
    </citation>
    <scope>NUCLEOTIDE SEQUENCE [LARGE SCALE GENOMIC DNA]</scope>
    <source>
        <strain evidence="1">FDAARGOS_652</strain>
    </source>
</reference>
<sequence>MEALYELLITSETTHIDFESGSEWGDDDWFLEILADIVSKKRSNLKQLSLDGEFRDRLTICPSISLRLRRNSFILPLLPEFLPTSKVLHLKVNLKLSQLSKIDSISLRQLYLNGTVYICDADVDFKRFVNLEFLYIKHFDVCEAFKEML</sequence>
<dbReference type="AlphaFoldDB" id="A0A8X7NGI0"/>
<protein>
    <submittedName>
        <fullName evidence="1">Uncharacterized protein</fullName>
    </submittedName>
</protein>